<feature type="domain" description="Protein CotJB" evidence="1">
    <location>
        <begin position="7"/>
        <end position="79"/>
    </location>
</feature>
<accession>A0ABR7HJL2</accession>
<protein>
    <submittedName>
        <fullName evidence="2">Spore coat protein CotJB</fullName>
    </submittedName>
</protein>
<dbReference type="InterPro" id="IPR024207">
    <property type="entry name" value="CotJB_dom"/>
</dbReference>
<name>A0ABR7HJL2_9FIRM</name>
<evidence type="ECO:0000313" key="2">
    <source>
        <dbReference type="EMBL" id="MBC5727689.1"/>
    </source>
</evidence>
<sequence>MTEREILLKKISTYQFSILDLQIFLDTHPYDQQVLSQIKECKEKLLPLIEEYEEKYGPLRKEANTANKWQWVKNPWPWDNEEDL</sequence>
<dbReference type="Pfam" id="PF12652">
    <property type="entry name" value="CotJB"/>
    <property type="match status" value="1"/>
</dbReference>
<dbReference type="RefSeq" id="WP_186934931.1">
    <property type="nucleotide sequence ID" value="NZ_JACOPS010000001.1"/>
</dbReference>
<comment type="caution">
    <text evidence="2">The sequence shown here is derived from an EMBL/GenBank/DDBJ whole genome shotgun (WGS) entry which is preliminary data.</text>
</comment>
<gene>
    <name evidence="2" type="ORF">H8R91_03920</name>
</gene>
<keyword evidence="2" id="KW-0946">Virion</keyword>
<reference evidence="2 3" key="1">
    <citation type="submission" date="2020-08" db="EMBL/GenBank/DDBJ databases">
        <title>Genome public.</title>
        <authorList>
            <person name="Liu C."/>
            <person name="Sun Q."/>
        </authorList>
    </citation>
    <scope>NUCLEOTIDE SEQUENCE [LARGE SCALE GENOMIC DNA]</scope>
    <source>
        <strain evidence="2 3">NSJ-71</strain>
    </source>
</reference>
<dbReference type="EMBL" id="JACOPS010000001">
    <property type="protein sequence ID" value="MBC5727689.1"/>
    <property type="molecule type" value="Genomic_DNA"/>
</dbReference>
<keyword evidence="3" id="KW-1185">Reference proteome</keyword>
<proteinExistence type="predicted"/>
<evidence type="ECO:0000259" key="1">
    <source>
        <dbReference type="Pfam" id="PF12652"/>
    </source>
</evidence>
<organism evidence="2 3">
    <name type="scientific">Ruminococcus intestinalis</name>
    <dbReference type="NCBI Taxonomy" id="2763066"/>
    <lineage>
        <taxon>Bacteria</taxon>
        <taxon>Bacillati</taxon>
        <taxon>Bacillota</taxon>
        <taxon>Clostridia</taxon>
        <taxon>Eubacteriales</taxon>
        <taxon>Oscillospiraceae</taxon>
        <taxon>Ruminococcus</taxon>
    </lineage>
</organism>
<dbReference type="Proteomes" id="UP000636755">
    <property type="component" value="Unassembled WGS sequence"/>
</dbReference>
<keyword evidence="2" id="KW-0167">Capsid protein</keyword>
<evidence type="ECO:0000313" key="3">
    <source>
        <dbReference type="Proteomes" id="UP000636755"/>
    </source>
</evidence>